<protein>
    <submittedName>
        <fullName evidence="1">1202_t:CDS:1</fullName>
    </submittedName>
</protein>
<evidence type="ECO:0000313" key="1">
    <source>
        <dbReference type="EMBL" id="CAG8769977.1"/>
    </source>
</evidence>
<gene>
    <name evidence="1" type="ORF">ALEPTO_LOCUS14093</name>
</gene>
<dbReference type="OrthoDB" id="2445949at2759"/>
<dbReference type="Proteomes" id="UP000789508">
    <property type="component" value="Unassembled WGS sequence"/>
</dbReference>
<name>A0A9N9J8E0_9GLOM</name>
<accession>A0A9N9J8E0</accession>
<dbReference type="AlphaFoldDB" id="A0A9N9J8E0"/>
<comment type="caution">
    <text evidence="1">The sequence shown here is derived from an EMBL/GenBank/DDBJ whole genome shotgun (WGS) entry which is preliminary data.</text>
</comment>
<evidence type="ECO:0000313" key="2">
    <source>
        <dbReference type="Proteomes" id="UP000789508"/>
    </source>
</evidence>
<keyword evidence="2" id="KW-1185">Reference proteome</keyword>
<feature type="non-terminal residue" evidence="1">
    <location>
        <position position="1"/>
    </location>
</feature>
<sequence length="42" mass="5046">PRVFIAWCEDEYNTTLEQKKLLPSKLVGGDPKRQEIFKKYIY</sequence>
<organism evidence="1 2">
    <name type="scientific">Ambispora leptoticha</name>
    <dbReference type="NCBI Taxonomy" id="144679"/>
    <lineage>
        <taxon>Eukaryota</taxon>
        <taxon>Fungi</taxon>
        <taxon>Fungi incertae sedis</taxon>
        <taxon>Mucoromycota</taxon>
        <taxon>Glomeromycotina</taxon>
        <taxon>Glomeromycetes</taxon>
        <taxon>Archaeosporales</taxon>
        <taxon>Ambisporaceae</taxon>
        <taxon>Ambispora</taxon>
    </lineage>
</organism>
<proteinExistence type="predicted"/>
<dbReference type="EMBL" id="CAJVPS010051768">
    <property type="protein sequence ID" value="CAG8769977.1"/>
    <property type="molecule type" value="Genomic_DNA"/>
</dbReference>
<feature type="non-terminal residue" evidence="1">
    <location>
        <position position="42"/>
    </location>
</feature>
<reference evidence="1" key="1">
    <citation type="submission" date="2021-06" db="EMBL/GenBank/DDBJ databases">
        <authorList>
            <person name="Kallberg Y."/>
            <person name="Tangrot J."/>
            <person name="Rosling A."/>
        </authorList>
    </citation>
    <scope>NUCLEOTIDE SEQUENCE</scope>
    <source>
        <strain evidence="1">FL130A</strain>
    </source>
</reference>